<dbReference type="PROSITE" id="PS51898">
    <property type="entry name" value="TYR_RECOMBINASE"/>
    <property type="match status" value="1"/>
</dbReference>
<evidence type="ECO:0000256" key="1">
    <source>
        <dbReference type="ARBA" id="ARBA00008857"/>
    </source>
</evidence>
<dbReference type="PANTHER" id="PTHR30349">
    <property type="entry name" value="PHAGE INTEGRASE-RELATED"/>
    <property type="match status" value="1"/>
</dbReference>
<dbReference type="EMBL" id="BAABCA010000007">
    <property type="protein sequence ID" value="GAA4239209.1"/>
    <property type="molecule type" value="Genomic_DNA"/>
</dbReference>
<sequence length="368" mass="42787">MQATIYQPLKTAKRIKIFIPFENINLRIAVKKIDSSFWHPHQKLWSVINTDENYKTLKSICKGNYIIKKDVKFSPVPSVTLTQNALDALYNLEKALVLKQYSASSINVYKKMFTVFLGKFMQRNLREVSKEEIEGFVYELIKKSKISESYQNQLINAIKAYYEHALKMPREYYDIQRPKKTRNIPNVLSKEEVLNIIQAPTNIKHKAILYTIYSSGLRISELINLRIADVHSNDGYLFIKDSKGKKDRKTILSQQLILLLRAYYKAYKPAYWLFEGQQGGKYSTTSIRSIFRKAVKDTNSNPWATVHTLRHSFATHCIENNISMRHIQNMLGHNSPKTTEIYTKTIEINNKTIKSPLDDLLNNSTLHL</sequence>
<dbReference type="RefSeq" id="WP_344789428.1">
    <property type="nucleotide sequence ID" value="NZ_BAABCA010000007.1"/>
</dbReference>
<evidence type="ECO:0000256" key="3">
    <source>
        <dbReference type="ARBA" id="ARBA00023125"/>
    </source>
</evidence>
<dbReference type="InterPro" id="IPR004107">
    <property type="entry name" value="Integrase_SAM-like_N"/>
</dbReference>
<dbReference type="Pfam" id="PF13495">
    <property type="entry name" value="Phage_int_SAM_4"/>
    <property type="match status" value="1"/>
</dbReference>
<dbReference type="InterPro" id="IPR050090">
    <property type="entry name" value="Tyrosine_recombinase_XerCD"/>
</dbReference>
<keyword evidence="3 5" id="KW-0238">DNA-binding</keyword>
<dbReference type="Pfam" id="PF00589">
    <property type="entry name" value="Phage_integrase"/>
    <property type="match status" value="1"/>
</dbReference>
<protein>
    <submittedName>
        <fullName evidence="8">Site-specific integrase</fullName>
    </submittedName>
</protein>
<dbReference type="InterPro" id="IPR002104">
    <property type="entry name" value="Integrase_catalytic"/>
</dbReference>
<dbReference type="InterPro" id="IPR011010">
    <property type="entry name" value="DNA_brk_join_enz"/>
</dbReference>
<comment type="similarity">
    <text evidence="1">Belongs to the 'phage' integrase family.</text>
</comment>
<keyword evidence="4" id="KW-0233">DNA recombination</keyword>
<dbReference type="PANTHER" id="PTHR30349:SF64">
    <property type="entry name" value="PROPHAGE INTEGRASE INTD-RELATED"/>
    <property type="match status" value="1"/>
</dbReference>
<accession>A0ABP8CHI6</accession>
<evidence type="ECO:0000259" key="7">
    <source>
        <dbReference type="PROSITE" id="PS51900"/>
    </source>
</evidence>
<dbReference type="InterPro" id="IPR010998">
    <property type="entry name" value="Integrase_recombinase_N"/>
</dbReference>
<evidence type="ECO:0000256" key="5">
    <source>
        <dbReference type="PROSITE-ProRule" id="PRU01248"/>
    </source>
</evidence>
<proteinExistence type="inferred from homology"/>
<feature type="domain" description="Tyr recombinase" evidence="6">
    <location>
        <begin position="183"/>
        <end position="355"/>
    </location>
</feature>
<keyword evidence="9" id="KW-1185">Reference proteome</keyword>
<evidence type="ECO:0000313" key="9">
    <source>
        <dbReference type="Proteomes" id="UP001501496"/>
    </source>
</evidence>
<comment type="caution">
    <text evidence="8">The sequence shown here is derived from an EMBL/GenBank/DDBJ whole genome shotgun (WGS) entry which is preliminary data.</text>
</comment>
<name>A0ABP8CHI6_9FLAO</name>
<dbReference type="Proteomes" id="UP001501496">
    <property type="component" value="Unassembled WGS sequence"/>
</dbReference>
<evidence type="ECO:0000256" key="4">
    <source>
        <dbReference type="ARBA" id="ARBA00023172"/>
    </source>
</evidence>
<dbReference type="SUPFAM" id="SSF56349">
    <property type="entry name" value="DNA breaking-rejoining enzymes"/>
    <property type="match status" value="1"/>
</dbReference>
<organism evidence="8 9">
    <name type="scientific">Postechiella marina</name>
    <dbReference type="NCBI Taxonomy" id="943941"/>
    <lineage>
        <taxon>Bacteria</taxon>
        <taxon>Pseudomonadati</taxon>
        <taxon>Bacteroidota</taxon>
        <taxon>Flavobacteriia</taxon>
        <taxon>Flavobacteriales</taxon>
        <taxon>Flavobacteriaceae</taxon>
        <taxon>Postechiella</taxon>
    </lineage>
</organism>
<dbReference type="InterPro" id="IPR044068">
    <property type="entry name" value="CB"/>
</dbReference>
<evidence type="ECO:0000313" key="8">
    <source>
        <dbReference type="EMBL" id="GAA4239209.1"/>
    </source>
</evidence>
<evidence type="ECO:0000259" key="6">
    <source>
        <dbReference type="PROSITE" id="PS51898"/>
    </source>
</evidence>
<dbReference type="PROSITE" id="PS51900">
    <property type="entry name" value="CB"/>
    <property type="match status" value="1"/>
</dbReference>
<keyword evidence="2" id="KW-0229">DNA integration</keyword>
<gene>
    <name evidence="8" type="ORF">GCM10022291_32650</name>
</gene>
<feature type="domain" description="Core-binding (CB)" evidence="7">
    <location>
        <begin position="81"/>
        <end position="166"/>
    </location>
</feature>
<reference evidence="9" key="1">
    <citation type="journal article" date="2019" name="Int. J. Syst. Evol. Microbiol.">
        <title>The Global Catalogue of Microorganisms (GCM) 10K type strain sequencing project: providing services to taxonomists for standard genome sequencing and annotation.</title>
        <authorList>
            <consortium name="The Broad Institute Genomics Platform"/>
            <consortium name="The Broad Institute Genome Sequencing Center for Infectious Disease"/>
            <person name="Wu L."/>
            <person name="Ma J."/>
        </authorList>
    </citation>
    <scope>NUCLEOTIDE SEQUENCE [LARGE SCALE GENOMIC DNA]</scope>
    <source>
        <strain evidence="9">JCM 17630</strain>
    </source>
</reference>
<dbReference type="Gene3D" id="1.10.443.10">
    <property type="entry name" value="Intergrase catalytic core"/>
    <property type="match status" value="1"/>
</dbReference>
<dbReference type="InterPro" id="IPR013762">
    <property type="entry name" value="Integrase-like_cat_sf"/>
</dbReference>
<dbReference type="Gene3D" id="1.10.150.130">
    <property type="match status" value="1"/>
</dbReference>
<evidence type="ECO:0000256" key="2">
    <source>
        <dbReference type="ARBA" id="ARBA00022908"/>
    </source>
</evidence>